<evidence type="ECO:0000313" key="3">
    <source>
        <dbReference type="Proteomes" id="UP001498398"/>
    </source>
</evidence>
<reference evidence="2 3" key="1">
    <citation type="submission" date="2024-01" db="EMBL/GenBank/DDBJ databases">
        <title>A draft genome for the cacao thread blight pathogen Marasmiellus scandens.</title>
        <authorList>
            <person name="Baruah I.K."/>
            <person name="Leung J."/>
            <person name="Bukari Y."/>
            <person name="Amoako-Attah I."/>
            <person name="Meinhardt L.W."/>
            <person name="Bailey B.A."/>
            <person name="Cohen S.P."/>
        </authorList>
    </citation>
    <scope>NUCLEOTIDE SEQUENCE [LARGE SCALE GENOMIC DNA]</scope>
    <source>
        <strain evidence="2 3">GH-19</strain>
    </source>
</reference>
<feature type="region of interest" description="Disordered" evidence="1">
    <location>
        <begin position="315"/>
        <end position="359"/>
    </location>
</feature>
<evidence type="ECO:0000313" key="2">
    <source>
        <dbReference type="EMBL" id="KAK7446332.1"/>
    </source>
</evidence>
<accession>A0ABR1J0E2</accession>
<name>A0ABR1J0E2_9AGAR</name>
<feature type="compositionally biased region" description="Acidic residues" evidence="1">
    <location>
        <begin position="15"/>
        <end position="25"/>
    </location>
</feature>
<feature type="compositionally biased region" description="Low complexity" evidence="1">
    <location>
        <begin position="83"/>
        <end position="96"/>
    </location>
</feature>
<gene>
    <name evidence="2" type="ORF">VKT23_014538</name>
</gene>
<evidence type="ECO:0000256" key="1">
    <source>
        <dbReference type="SAM" id="MobiDB-lite"/>
    </source>
</evidence>
<feature type="region of interest" description="Disordered" evidence="1">
    <location>
        <begin position="1"/>
        <end position="44"/>
    </location>
</feature>
<organism evidence="2 3">
    <name type="scientific">Marasmiellus scandens</name>
    <dbReference type="NCBI Taxonomy" id="2682957"/>
    <lineage>
        <taxon>Eukaryota</taxon>
        <taxon>Fungi</taxon>
        <taxon>Dikarya</taxon>
        <taxon>Basidiomycota</taxon>
        <taxon>Agaricomycotina</taxon>
        <taxon>Agaricomycetes</taxon>
        <taxon>Agaricomycetidae</taxon>
        <taxon>Agaricales</taxon>
        <taxon>Marasmiineae</taxon>
        <taxon>Omphalotaceae</taxon>
        <taxon>Marasmiellus</taxon>
    </lineage>
</organism>
<sequence length="553" mass="60048">MSNPFIDSEAINDRSEEEEEEEEEGGAERLIEVEDDRYSDEDMTQDHLQLRLLEGMPHNPRFRDWMQTVSSISEKYEASTAPSEVSRSSTRQQVSSGTDSMRSEANHVPDSQLHHLLRLDETSSFWRLKCQAGEQYTLIHDIYSFFIPTAPIPSPEITTTSLDAAPFRWSQTLFPPDTCGETKVTTGSDSRSCAWCAVVNYVTSGQTIPQIHEELEGILKDKYDAANWDAAVAAATPEGDEYASAQAAVYELATADGYPMGPKPASSDTATTFLVTDPLEIAPASSSATVPPPPLRTPIPCYFAMESPIRGKGRALSVPPFDFSQKSRSSGSSVPPTTTTAPVDDKRASSAPPGDRTVCSSHFSDLARIDETEEAEEDNDVLGILKDLSTSHLSTVSAGEILVDAANVPTLLFLPSSSPSPAPVPLPSVEQMLSEVFAAPSSPLSVHSPSQPFSPPPPVHCSSASSLKTSPTSTSPICAAFCVPHVIDCIYLEGDADFHPDAAKMFAFATFLHQHSAVRRFKSGRLMLRISTGDAADLMRWDRFSPIRANSWV</sequence>
<protein>
    <submittedName>
        <fullName evidence="2">Uncharacterized protein</fullName>
    </submittedName>
</protein>
<feature type="region of interest" description="Disordered" evidence="1">
    <location>
        <begin position="76"/>
        <end position="109"/>
    </location>
</feature>
<comment type="caution">
    <text evidence="2">The sequence shown here is derived from an EMBL/GenBank/DDBJ whole genome shotgun (WGS) entry which is preliminary data.</text>
</comment>
<dbReference type="EMBL" id="JBANRG010000044">
    <property type="protein sequence ID" value="KAK7446332.1"/>
    <property type="molecule type" value="Genomic_DNA"/>
</dbReference>
<feature type="compositionally biased region" description="Acidic residues" evidence="1">
    <location>
        <begin position="33"/>
        <end position="43"/>
    </location>
</feature>
<feature type="region of interest" description="Disordered" evidence="1">
    <location>
        <begin position="445"/>
        <end position="466"/>
    </location>
</feature>
<keyword evidence="3" id="KW-1185">Reference proteome</keyword>
<dbReference type="Proteomes" id="UP001498398">
    <property type="component" value="Unassembled WGS sequence"/>
</dbReference>
<feature type="compositionally biased region" description="Low complexity" evidence="1">
    <location>
        <begin position="324"/>
        <end position="342"/>
    </location>
</feature>
<proteinExistence type="predicted"/>